<protein>
    <recommendedName>
        <fullName evidence="6">JAB domain-containing protein</fullName>
    </recommendedName>
</protein>
<name>Q3AU75_CHLCH</name>
<dbReference type="GO" id="GO:0008235">
    <property type="term" value="F:metalloexopeptidase activity"/>
    <property type="evidence" value="ECO:0007669"/>
    <property type="project" value="TreeGrafter"/>
</dbReference>
<dbReference type="InterPro" id="IPR028090">
    <property type="entry name" value="JAB_dom_prok"/>
</dbReference>
<dbReference type="SUPFAM" id="SSF102712">
    <property type="entry name" value="JAB1/MPN domain"/>
    <property type="match status" value="1"/>
</dbReference>
<gene>
    <name evidence="7" type="ordered locus">Cag_0172</name>
</gene>
<evidence type="ECO:0000256" key="4">
    <source>
        <dbReference type="ARBA" id="ARBA00022833"/>
    </source>
</evidence>
<dbReference type="PANTHER" id="PTHR34858:SF1">
    <property type="entry name" value="CYSO-CYSTEINE PEPTIDASE"/>
    <property type="match status" value="1"/>
</dbReference>
<dbReference type="GO" id="GO:0008270">
    <property type="term" value="F:zinc ion binding"/>
    <property type="evidence" value="ECO:0007669"/>
    <property type="project" value="TreeGrafter"/>
</dbReference>
<dbReference type="AlphaFoldDB" id="Q3AU75"/>
<dbReference type="eggNOG" id="COG1310">
    <property type="taxonomic scope" value="Bacteria"/>
</dbReference>
<dbReference type="CDD" id="cd08070">
    <property type="entry name" value="MPN_like"/>
    <property type="match status" value="1"/>
</dbReference>
<feature type="domain" description="JAB" evidence="6">
    <location>
        <begin position="8"/>
        <end position="127"/>
    </location>
</feature>
<dbReference type="HOGENOM" id="CLU_116765_4_0_10"/>
<organism evidence="7">
    <name type="scientific">Chlorobium chlorochromatii (strain CaD3)</name>
    <dbReference type="NCBI Taxonomy" id="340177"/>
    <lineage>
        <taxon>Bacteria</taxon>
        <taxon>Pseudomonadati</taxon>
        <taxon>Chlorobiota</taxon>
        <taxon>Chlorobiia</taxon>
        <taxon>Chlorobiales</taxon>
        <taxon>Chlorobiaceae</taxon>
        <taxon>Chlorobium/Pelodictyon group</taxon>
        <taxon>Chlorobium</taxon>
    </lineage>
</organism>
<evidence type="ECO:0000259" key="6">
    <source>
        <dbReference type="Pfam" id="PF14464"/>
    </source>
</evidence>
<sequence>MRIQRRQFEIIQEQAFRELPYECCGLLVGKQQKDHRGNIENIVYEVAPCQNCLYYGRESGFEIAHHEYLAVEAEAKQHGYQIVGSYHSHINSPAVPSLHDVDFALKGHSLLIIAMIYGQPKEVTAWLRHHSGSGVNQEQIRVIE</sequence>
<dbReference type="EMBL" id="CP000108">
    <property type="protein sequence ID" value="ABB27450.1"/>
    <property type="molecule type" value="Genomic_DNA"/>
</dbReference>
<keyword evidence="2" id="KW-0479">Metal-binding</keyword>
<dbReference type="GO" id="GO:0006508">
    <property type="term" value="P:proteolysis"/>
    <property type="evidence" value="ECO:0007669"/>
    <property type="project" value="UniProtKB-KW"/>
</dbReference>
<keyword evidence="3" id="KW-0378">Hydrolase</keyword>
<dbReference type="Pfam" id="PF14464">
    <property type="entry name" value="Prok-JAB"/>
    <property type="match status" value="1"/>
</dbReference>
<dbReference type="PANTHER" id="PTHR34858">
    <property type="entry name" value="CYSO-CYSTEINE PEPTIDASE"/>
    <property type="match status" value="1"/>
</dbReference>
<keyword evidence="4" id="KW-0862">Zinc</keyword>
<evidence type="ECO:0000256" key="1">
    <source>
        <dbReference type="ARBA" id="ARBA00022670"/>
    </source>
</evidence>
<evidence type="ECO:0000256" key="5">
    <source>
        <dbReference type="ARBA" id="ARBA00023049"/>
    </source>
</evidence>
<keyword evidence="1" id="KW-0645">Protease</keyword>
<reference evidence="7" key="1">
    <citation type="submission" date="2005-08" db="EMBL/GenBank/DDBJ databases">
        <title>Complete sequence of Chlorobium chlorochromatii CaD3.</title>
        <authorList>
            <person name="Copeland A."/>
            <person name="Lucas S."/>
            <person name="Lapidus A."/>
            <person name="Barry K."/>
            <person name="Detter J.C."/>
            <person name="Glavina T."/>
            <person name="Hammon N."/>
            <person name="Israni S."/>
            <person name="Pitluck S."/>
            <person name="Bryant D."/>
            <person name="Schmutz J."/>
            <person name="Larimer F."/>
            <person name="Land M."/>
            <person name="Kyrpides N."/>
            <person name="Ivanova N."/>
            <person name="Richardson P."/>
        </authorList>
    </citation>
    <scope>NUCLEOTIDE SEQUENCE [LARGE SCALE GENOMIC DNA]</scope>
    <source>
        <strain evidence="7">CaD3</strain>
    </source>
</reference>
<dbReference type="MEROPS" id="M67.011"/>
<dbReference type="InterPro" id="IPR051929">
    <property type="entry name" value="VirAsm_ModProt"/>
</dbReference>
<accession>Q3AU75</accession>
<evidence type="ECO:0000256" key="2">
    <source>
        <dbReference type="ARBA" id="ARBA00022723"/>
    </source>
</evidence>
<dbReference type="STRING" id="340177.Cag_0172"/>
<dbReference type="KEGG" id="cch:Cag_0172"/>
<evidence type="ECO:0000256" key="3">
    <source>
        <dbReference type="ARBA" id="ARBA00022801"/>
    </source>
</evidence>
<dbReference type="Gene3D" id="3.40.140.10">
    <property type="entry name" value="Cytidine Deaminase, domain 2"/>
    <property type="match status" value="1"/>
</dbReference>
<proteinExistence type="predicted"/>
<evidence type="ECO:0000313" key="7">
    <source>
        <dbReference type="EMBL" id="ABB27450.1"/>
    </source>
</evidence>
<dbReference type="OrthoDB" id="9802958at2"/>
<keyword evidence="5" id="KW-0482">Metalloprotease</keyword>